<dbReference type="SUPFAM" id="SSF118215">
    <property type="entry name" value="Proton glutamate symport protein"/>
    <property type="match status" value="1"/>
</dbReference>
<sequence length="505" mass="55309">MDSKNITRIRLSIEEILLDMREHFGSEVPCTLTMGRKWGRHFLMLEVRGERFDPLEKKEQPEELSGWGGRLLANMGLTPVYLYKNGKNQILLKLPKKQVNPAIKLVGAVVLAVVSGLLGRMLPPETRALLDAGILTPLFDTFLRALSTVAGPMIFLSVAWGIFSIGDTAALGMIGKKMMLRFTGVTFFLTALSAIMSLPFFQVDMSVKNMDGSQLGSIFQMFLDIVPANVVQPFMEGNSMQIILIAAAVGIVILILGEQADTAARLVEQANYIVQYLMEIISAIVPFFIFISLFQMMISDSLDQIAGAWKPIAVYILFILLLLGAVLVYVAAKEKVSLPVLVRKMFPTFLITLTTASSSAAYGTNMNCCEEKLGISSCITNFGLPLGIVLYMPGTAINYLIVGMYMAVCYQVEINLSWLLIAVVITSILAIATPPIPGGGHTCYTVMFLQLGIPEEALALTMTLDLIFDFISTAASQTFLQAELILQADKLGFIKKEVLRTNEGA</sequence>
<feature type="transmembrane region" description="Helical" evidence="7">
    <location>
        <begin position="178"/>
        <end position="201"/>
    </location>
</feature>
<evidence type="ECO:0000313" key="8">
    <source>
        <dbReference type="EMBL" id="HIZ21682.1"/>
    </source>
</evidence>
<gene>
    <name evidence="8" type="ORF">IAA21_02635</name>
</gene>
<feature type="transmembrane region" description="Helical" evidence="7">
    <location>
        <begin position="142"/>
        <end position="166"/>
    </location>
</feature>
<evidence type="ECO:0000256" key="2">
    <source>
        <dbReference type="ARBA" id="ARBA00022448"/>
    </source>
</evidence>
<feature type="transmembrane region" description="Helical" evidence="7">
    <location>
        <begin position="276"/>
        <end position="297"/>
    </location>
</feature>
<dbReference type="GO" id="GO:0005886">
    <property type="term" value="C:plasma membrane"/>
    <property type="evidence" value="ECO:0007669"/>
    <property type="project" value="UniProtKB-SubCell"/>
</dbReference>
<comment type="caution">
    <text evidence="8">The sequence shown here is derived from an EMBL/GenBank/DDBJ whole genome shotgun (WGS) entry which is preliminary data.</text>
</comment>
<dbReference type="PANTHER" id="PTHR42865">
    <property type="entry name" value="PROTON/GLUTAMATE-ASPARTATE SYMPORTER"/>
    <property type="match status" value="1"/>
</dbReference>
<dbReference type="PRINTS" id="PR00173">
    <property type="entry name" value="EDTRNSPORT"/>
</dbReference>
<comment type="subcellular location">
    <subcellularLocation>
        <location evidence="1">Cell membrane</location>
        <topology evidence="1">Multi-pass membrane protein</topology>
    </subcellularLocation>
</comment>
<feature type="transmembrane region" description="Helical" evidence="7">
    <location>
        <begin position="312"/>
        <end position="332"/>
    </location>
</feature>
<keyword evidence="5 7" id="KW-1133">Transmembrane helix</keyword>
<reference evidence="8" key="2">
    <citation type="submission" date="2021-04" db="EMBL/GenBank/DDBJ databases">
        <authorList>
            <person name="Gilroy R."/>
        </authorList>
    </citation>
    <scope>NUCLEOTIDE SEQUENCE</scope>
    <source>
        <strain evidence="8">14324</strain>
    </source>
</reference>
<feature type="transmembrane region" description="Helical" evidence="7">
    <location>
        <begin position="239"/>
        <end position="256"/>
    </location>
</feature>
<keyword evidence="3" id="KW-1003">Cell membrane</keyword>
<feature type="transmembrane region" description="Helical" evidence="7">
    <location>
        <begin position="382"/>
        <end position="402"/>
    </location>
</feature>
<feature type="transmembrane region" description="Helical" evidence="7">
    <location>
        <begin position="344"/>
        <end position="362"/>
    </location>
</feature>
<dbReference type="InterPro" id="IPR036458">
    <property type="entry name" value="Na:dicarbo_symporter_sf"/>
</dbReference>
<protein>
    <submittedName>
        <fullName evidence="8">Dicarboxylate/amino acid:cation symporter</fullName>
    </submittedName>
</protein>
<organism evidence="8 9">
    <name type="scientific">Candidatus Blautia faecigallinarum</name>
    <dbReference type="NCBI Taxonomy" id="2838488"/>
    <lineage>
        <taxon>Bacteria</taxon>
        <taxon>Bacillati</taxon>
        <taxon>Bacillota</taxon>
        <taxon>Clostridia</taxon>
        <taxon>Lachnospirales</taxon>
        <taxon>Lachnospiraceae</taxon>
        <taxon>Blautia</taxon>
    </lineage>
</organism>
<dbReference type="InterPro" id="IPR001991">
    <property type="entry name" value="Na-dicarboxylate_symporter"/>
</dbReference>
<evidence type="ECO:0000256" key="6">
    <source>
        <dbReference type="ARBA" id="ARBA00023136"/>
    </source>
</evidence>
<evidence type="ECO:0000256" key="4">
    <source>
        <dbReference type="ARBA" id="ARBA00022692"/>
    </source>
</evidence>
<dbReference type="Pfam" id="PF00375">
    <property type="entry name" value="SDF"/>
    <property type="match status" value="1"/>
</dbReference>
<dbReference type="Gene3D" id="1.10.3860.10">
    <property type="entry name" value="Sodium:dicarboxylate symporter"/>
    <property type="match status" value="1"/>
</dbReference>
<feature type="transmembrane region" description="Helical" evidence="7">
    <location>
        <begin position="414"/>
        <end position="433"/>
    </location>
</feature>
<accession>A0A9D2DR56</accession>
<reference evidence="8" key="1">
    <citation type="journal article" date="2021" name="PeerJ">
        <title>Extensive microbial diversity within the chicken gut microbiome revealed by metagenomics and culture.</title>
        <authorList>
            <person name="Gilroy R."/>
            <person name="Ravi A."/>
            <person name="Getino M."/>
            <person name="Pursley I."/>
            <person name="Horton D.L."/>
            <person name="Alikhan N.F."/>
            <person name="Baker D."/>
            <person name="Gharbi K."/>
            <person name="Hall N."/>
            <person name="Watson M."/>
            <person name="Adriaenssens E.M."/>
            <person name="Foster-Nyarko E."/>
            <person name="Jarju S."/>
            <person name="Secka A."/>
            <person name="Antonio M."/>
            <person name="Oren A."/>
            <person name="Chaudhuri R.R."/>
            <person name="La Ragione R."/>
            <person name="Hildebrand F."/>
            <person name="Pallen M.J."/>
        </authorList>
    </citation>
    <scope>NUCLEOTIDE SEQUENCE</scope>
    <source>
        <strain evidence="8">14324</strain>
    </source>
</reference>
<dbReference type="PANTHER" id="PTHR42865:SF7">
    <property type="entry name" value="PROTON_GLUTAMATE-ASPARTATE SYMPORTER"/>
    <property type="match status" value="1"/>
</dbReference>
<evidence type="ECO:0000313" key="9">
    <source>
        <dbReference type="Proteomes" id="UP000824041"/>
    </source>
</evidence>
<proteinExistence type="predicted"/>
<evidence type="ECO:0000256" key="5">
    <source>
        <dbReference type="ARBA" id="ARBA00022989"/>
    </source>
</evidence>
<dbReference type="GO" id="GO:0015293">
    <property type="term" value="F:symporter activity"/>
    <property type="evidence" value="ECO:0007669"/>
    <property type="project" value="UniProtKB-KW"/>
</dbReference>
<name>A0A9D2DR56_9FIRM</name>
<keyword evidence="4 7" id="KW-0812">Transmembrane</keyword>
<evidence type="ECO:0000256" key="1">
    <source>
        <dbReference type="ARBA" id="ARBA00004651"/>
    </source>
</evidence>
<dbReference type="Proteomes" id="UP000824041">
    <property type="component" value="Unassembled WGS sequence"/>
</dbReference>
<dbReference type="EMBL" id="DXBU01000031">
    <property type="protein sequence ID" value="HIZ21682.1"/>
    <property type="molecule type" value="Genomic_DNA"/>
</dbReference>
<keyword evidence="2" id="KW-0813">Transport</keyword>
<keyword evidence="6 7" id="KW-0472">Membrane</keyword>
<feature type="transmembrane region" description="Helical" evidence="7">
    <location>
        <begin position="102"/>
        <end position="122"/>
    </location>
</feature>
<evidence type="ECO:0000256" key="7">
    <source>
        <dbReference type="SAM" id="Phobius"/>
    </source>
</evidence>
<dbReference type="AlphaFoldDB" id="A0A9D2DR56"/>
<evidence type="ECO:0000256" key="3">
    <source>
        <dbReference type="ARBA" id="ARBA00022475"/>
    </source>
</evidence>